<keyword evidence="5 6" id="KW-0472">Membrane</keyword>
<feature type="transmembrane region" description="Helical" evidence="6">
    <location>
        <begin position="75"/>
        <end position="95"/>
    </location>
</feature>
<name>A0A0H3D4C3_AMYMU</name>
<feature type="transmembrane region" description="Helical" evidence="6">
    <location>
        <begin position="107"/>
        <end position="126"/>
    </location>
</feature>
<feature type="transmembrane region" description="Helical" evidence="6">
    <location>
        <begin position="21"/>
        <end position="40"/>
    </location>
</feature>
<dbReference type="InterPro" id="IPR050545">
    <property type="entry name" value="Mycobact_MmpL"/>
</dbReference>
<dbReference type="InterPro" id="IPR004869">
    <property type="entry name" value="MMPL_dom"/>
</dbReference>
<evidence type="ECO:0000256" key="6">
    <source>
        <dbReference type="SAM" id="Phobius"/>
    </source>
</evidence>
<dbReference type="Proteomes" id="UP000000328">
    <property type="component" value="Chromosome"/>
</dbReference>
<evidence type="ECO:0000256" key="1">
    <source>
        <dbReference type="ARBA" id="ARBA00004651"/>
    </source>
</evidence>
<feature type="transmembrane region" description="Helical" evidence="6">
    <location>
        <begin position="147"/>
        <end position="175"/>
    </location>
</feature>
<accession>A0A0H3D4C3</accession>
<proteinExistence type="predicted"/>
<dbReference type="KEGG" id="amd:AMED_4038"/>
<dbReference type="AlphaFoldDB" id="A0A0H3D4C3"/>
<feature type="transmembrane region" description="Helical" evidence="6">
    <location>
        <begin position="295"/>
        <end position="316"/>
    </location>
</feature>
<dbReference type="OrthoDB" id="3609744at2"/>
<feature type="transmembrane region" description="Helical" evidence="6">
    <location>
        <begin position="52"/>
        <end position="68"/>
    </location>
</feature>
<dbReference type="GO" id="GO:0005886">
    <property type="term" value="C:plasma membrane"/>
    <property type="evidence" value="ECO:0007669"/>
    <property type="project" value="UniProtKB-SubCell"/>
</dbReference>
<dbReference type="HOGENOM" id="CLU_632591_0_0_11"/>
<dbReference type="Pfam" id="PF03176">
    <property type="entry name" value="MMPL"/>
    <property type="match status" value="1"/>
</dbReference>
<dbReference type="EMBL" id="CP002000">
    <property type="protein sequence ID" value="ADJ45815.1"/>
    <property type="molecule type" value="Genomic_DNA"/>
</dbReference>
<dbReference type="SUPFAM" id="SSF82866">
    <property type="entry name" value="Multidrug efflux transporter AcrB transmembrane domain"/>
    <property type="match status" value="2"/>
</dbReference>
<evidence type="ECO:0000259" key="7">
    <source>
        <dbReference type="Pfam" id="PF03176"/>
    </source>
</evidence>
<evidence type="ECO:0000313" key="9">
    <source>
        <dbReference type="Proteomes" id="UP000000328"/>
    </source>
</evidence>
<dbReference type="RefSeq" id="WP_013225887.1">
    <property type="nucleotide sequence ID" value="NC_014318.1"/>
</dbReference>
<dbReference type="PANTHER" id="PTHR33406">
    <property type="entry name" value="MEMBRANE PROTEIN MJ1562-RELATED"/>
    <property type="match status" value="1"/>
</dbReference>
<feature type="transmembrane region" description="Helical" evidence="6">
    <location>
        <begin position="229"/>
        <end position="250"/>
    </location>
</feature>
<feature type="transmembrane region" description="Helical" evidence="6">
    <location>
        <begin position="397"/>
        <end position="415"/>
    </location>
</feature>
<dbReference type="Gene3D" id="1.20.1640.10">
    <property type="entry name" value="Multidrug efflux transporter AcrB transmembrane domain"/>
    <property type="match status" value="2"/>
</dbReference>
<evidence type="ECO:0000256" key="4">
    <source>
        <dbReference type="ARBA" id="ARBA00022989"/>
    </source>
</evidence>
<evidence type="ECO:0000256" key="2">
    <source>
        <dbReference type="ARBA" id="ARBA00022475"/>
    </source>
</evidence>
<feature type="domain" description="Membrane transport protein MMPL" evidence="7">
    <location>
        <begin position="65"/>
        <end position="203"/>
    </location>
</feature>
<gene>
    <name evidence="8" type="ordered locus">AMED_4038</name>
</gene>
<evidence type="ECO:0000313" key="8">
    <source>
        <dbReference type="EMBL" id="ADJ45815.1"/>
    </source>
</evidence>
<reference evidence="8 9" key="1">
    <citation type="journal article" date="2010" name="Cell Res.">
        <title>Complete genome sequence of the rifamycin SV-producing Amycolatopsis mediterranei U32 revealed its genetic characteristics in phylogeny and metabolism.</title>
        <authorList>
            <person name="Zhao W."/>
            <person name="Zhong Y."/>
            <person name="Yuan H."/>
            <person name="Wang J."/>
            <person name="Zheng H."/>
            <person name="Wang Y."/>
            <person name="Cen X."/>
            <person name="Xu F."/>
            <person name="Bai J."/>
            <person name="Han X."/>
            <person name="Lu G."/>
            <person name="Zhu Y."/>
            <person name="Shao Z."/>
            <person name="Yan H."/>
            <person name="Li C."/>
            <person name="Peng N."/>
            <person name="Zhang Z."/>
            <person name="Zhang Y."/>
            <person name="Lin W."/>
            <person name="Fan Y."/>
            <person name="Qin Z."/>
            <person name="Hu Y."/>
            <person name="Zhu B."/>
            <person name="Wang S."/>
            <person name="Ding X."/>
            <person name="Zhao G.P."/>
        </authorList>
    </citation>
    <scope>NUCLEOTIDE SEQUENCE [LARGE SCALE GENOMIC DNA]</scope>
    <source>
        <strain evidence="9">U-32</strain>
    </source>
</reference>
<evidence type="ECO:0000256" key="3">
    <source>
        <dbReference type="ARBA" id="ARBA00022692"/>
    </source>
</evidence>
<dbReference type="PATRIC" id="fig|749927.5.peg.4176"/>
<organism evidence="8 9">
    <name type="scientific">Amycolatopsis mediterranei (strain U-32)</name>
    <dbReference type="NCBI Taxonomy" id="749927"/>
    <lineage>
        <taxon>Bacteria</taxon>
        <taxon>Bacillati</taxon>
        <taxon>Actinomycetota</taxon>
        <taxon>Actinomycetes</taxon>
        <taxon>Pseudonocardiales</taxon>
        <taxon>Pseudonocardiaceae</taxon>
        <taxon>Amycolatopsis</taxon>
    </lineage>
</organism>
<keyword evidence="3 6" id="KW-0812">Transmembrane</keyword>
<sequence>MKASLAVRTSCWCAEHPSAVIALWLVFVAAAELPGFAGGTRLGDGSLSDPDVAANWWPVVAAPIAVVVSAPFSRLLLLVSALFISIVTATSAAMLDAVSESAAMSPLAGNAALLVVITVAVQHMLFALCRSREAVASGNDASRAARIVASTAGNAALVSGGTLAVSLTAVALVAAPALAPLATALLVVVLVATVASLSLLPALNDRVLASAKPLPPLPSALKVGHLPRFVRPTAIAAGVLTLGTAAVYGSVRVFAPACAGCRPLATDLDVCGVTTLLVVLGLATLAAYRRPVVAVATFLLNGVAVLAGLGMLALLVDPLPGWAPMVLVVALLVPANHLQIHLLHRLRSETLAGMSRRNTVAHTCRRAWSASGGALLVTVVMWLVWGLTERGDVREFALATTLVLVVDTTIVRLLLLPRLAVLGGRTSWWRPVR</sequence>
<evidence type="ECO:0000256" key="5">
    <source>
        <dbReference type="ARBA" id="ARBA00023136"/>
    </source>
</evidence>
<feature type="transmembrane region" description="Helical" evidence="6">
    <location>
        <begin position="181"/>
        <end position="203"/>
    </location>
</feature>
<feature type="transmembrane region" description="Helical" evidence="6">
    <location>
        <begin position="270"/>
        <end position="288"/>
    </location>
</feature>
<dbReference type="eggNOG" id="COG0342">
    <property type="taxonomic scope" value="Bacteria"/>
</dbReference>
<keyword evidence="4 6" id="KW-1133">Transmembrane helix</keyword>
<protein>
    <recommendedName>
        <fullName evidence="7">Membrane transport protein MMPL domain-containing protein</fullName>
    </recommendedName>
</protein>
<dbReference type="PANTHER" id="PTHR33406:SF13">
    <property type="entry name" value="MEMBRANE PROTEIN YDFJ"/>
    <property type="match status" value="1"/>
</dbReference>
<feature type="transmembrane region" description="Helical" evidence="6">
    <location>
        <begin position="322"/>
        <end position="346"/>
    </location>
</feature>
<dbReference type="GeneID" id="92871771"/>
<comment type="subcellular location">
    <subcellularLocation>
        <location evidence="1">Cell membrane</location>
        <topology evidence="1">Multi-pass membrane protein</topology>
    </subcellularLocation>
</comment>
<feature type="transmembrane region" description="Helical" evidence="6">
    <location>
        <begin position="367"/>
        <end position="385"/>
    </location>
</feature>
<keyword evidence="2" id="KW-1003">Cell membrane</keyword>